<protein>
    <submittedName>
        <fullName evidence="2">DUF4421 domain-containing protein</fullName>
    </submittedName>
</protein>
<dbReference type="KEGG" id="alq:C7Y71_008935"/>
<accession>A0A5P8E7W9</accession>
<keyword evidence="1" id="KW-0732">Signal</keyword>
<dbReference type="OrthoDB" id="1063358at2"/>
<evidence type="ECO:0000313" key="2">
    <source>
        <dbReference type="EMBL" id="QFQ13125.1"/>
    </source>
</evidence>
<organism evidence="2 3">
    <name type="scientific">Pseudoprevotella muciniphila</name>
    <dbReference type="NCBI Taxonomy" id="2133944"/>
    <lineage>
        <taxon>Bacteria</taxon>
        <taxon>Pseudomonadati</taxon>
        <taxon>Bacteroidota</taxon>
        <taxon>Bacteroidia</taxon>
        <taxon>Bacteroidales</taxon>
        <taxon>Prevotellaceae</taxon>
        <taxon>Pseudoprevotella</taxon>
    </lineage>
</organism>
<evidence type="ECO:0000256" key="1">
    <source>
        <dbReference type="SAM" id="SignalP"/>
    </source>
</evidence>
<dbReference type="Pfam" id="PF14391">
    <property type="entry name" value="DUF4421"/>
    <property type="match status" value="1"/>
</dbReference>
<dbReference type="InterPro" id="IPR025535">
    <property type="entry name" value="DUF4421"/>
</dbReference>
<proteinExistence type="predicted"/>
<dbReference type="EMBL" id="CP033459">
    <property type="protein sequence ID" value="QFQ13125.1"/>
    <property type="molecule type" value="Genomic_DNA"/>
</dbReference>
<name>A0A5P8E7W9_9BACT</name>
<feature type="chain" id="PRO_5024396855" evidence="1">
    <location>
        <begin position="24"/>
        <end position="359"/>
    </location>
</feature>
<dbReference type="RefSeq" id="WP_111898198.1">
    <property type="nucleotide sequence ID" value="NZ_CP033459.1"/>
</dbReference>
<gene>
    <name evidence="2" type="ORF">C7Y71_008935</name>
</gene>
<sequence>MKNFKKSIVLVVPMFLFALELSAQDVPQLSQRTDSLIRSHLTPRQDSIYNKRKEQIHQQHIKLEKHYRAPNVDTTYIQRPKERLVLRVIDNMSVAAISARMTTQDGLKGKFETEGDFRNTITFGANYLGIGLAVALNPAKIFGKRTSTEFNINKYGNTFGFDVVYLNNKSYSGEMKYGGEKYDIERGMLSNKSLTVDGYYVFNGKKFSFPAAFSQTYKQVKSAGSLMLGVSYNRSNLTNHTVSDDTEEEIRKISTHQFAVGVGYGYNWVPTRRWLIHGSAMPFFGVFRHNRLYIQDRKEKMPYRFPEMQWVGRVAVIYNVKRYFFGVNAVFNYFNSGDEKQLLIENFKSRTRLIFGIRL</sequence>
<dbReference type="Proteomes" id="UP000249375">
    <property type="component" value="Chromosome"/>
</dbReference>
<dbReference type="AlphaFoldDB" id="A0A5P8E7W9"/>
<evidence type="ECO:0000313" key="3">
    <source>
        <dbReference type="Proteomes" id="UP000249375"/>
    </source>
</evidence>
<feature type="signal peptide" evidence="1">
    <location>
        <begin position="1"/>
        <end position="23"/>
    </location>
</feature>
<reference evidence="2 3" key="1">
    <citation type="submission" date="2018-11" db="EMBL/GenBank/DDBJ databases">
        <authorList>
            <person name="Na S.W."/>
            <person name="Baik M."/>
        </authorList>
    </citation>
    <scope>NUCLEOTIDE SEQUENCE [LARGE SCALE GENOMIC DNA]</scope>
    <source>
        <strain evidence="2 3">E39</strain>
    </source>
</reference>
<keyword evidence="3" id="KW-1185">Reference proteome</keyword>